<name>A0A9N9EZ60_9GLOM</name>
<evidence type="ECO:0000313" key="1">
    <source>
        <dbReference type="EMBL" id="CAG8693755.1"/>
    </source>
</evidence>
<gene>
    <name evidence="1" type="ORF">CPELLU_LOCUS11445</name>
</gene>
<comment type="caution">
    <text evidence="1">The sequence shown here is derived from an EMBL/GenBank/DDBJ whole genome shotgun (WGS) entry which is preliminary data.</text>
</comment>
<dbReference type="EMBL" id="CAJVQA010010160">
    <property type="protein sequence ID" value="CAG8693755.1"/>
    <property type="molecule type" value="Genomic_DNA"/>
</dbReference>
<organism evidence="1 2">
    <name type="scientific">Cetraspora pellucida</name>
    <dbReference type="NCBI Taxonomy" id="1433469"/>
    <lineage>
        <taxon>Eukaryota</taxon>
        <taxon>Fungi</taxon>
        <taxon>Fungi incertae sedis</taxon>
        <taxon>Mucoromycota</taxon>
        <taxon>Glomeromycotina</taxon>
        <taxon>Glomeromycetes</taxon>
        <taxon>Diversisporales</taxon>
        <taxon>Gigasporaceae</taxon>
        <taxon>Cetraspora</taxon>
    </lineage>
</organism>
<evidence type="ECO:0000313" key="2">
    <source>
        <dbReference type="Proteomes" id="UP000789759"/>
    </source>
</evidence>
<protein>
    <submittedName>
        <fullName evidence="1">15065_t:CDS:1</fullName>
    </submittedName>
</protein>
<dbReference type="SUPFAM" id="SSF52540">
    <property type="entry name" value="P-loop containing nucleoside triphosphate hydrolases"/>
    <property type="match status" value="1"/>
</dbReference>
<dbReference type="AlphaFoldDB" id="A0A9N9EZ60"/>
<dbReference type="InterPro" id="IPR051055">
    <property type="entry name" value="PIF1_helicase"/>
</dbReference>
<dbReference type="InterPro" id="IPR027417">
    <property type="entry name" value="P-loop_NTPase"/>
</dbReference>
<dbReference type="PANTHER" id="PTHR47642">
    <property type="entry name" value="ATP-DEPENDENT DNA HELICASE"/>
    <property type="match status" value="1"/>
</dbReference>
<keyword evidence="2" id="KW-1185">Reference proteome</keyword>
<accession>A0A9N9EZ60</accession>
<proteinExistence type="predicted"/>
<feature type="non-terminal residue" evidence="1">
    <location>
        <position position="271"/>
    </location>
</feature>
<dbReference type="OrthoDB" id="3691720at2759"/>
<sequence>IEYEDGEEPTRLYSTNKEVNIHNWNKLNDMDGRILIYKSDDWSVAKENNMRSPSHDNLVEWIDKSTLAEETLYLKINAEVLLIWNNKNNERLVNGSEGKVVGFKHVETKMEYRNEIPKEINSKELVPIVKFKNVEEEKVINRKTWIKKNNEHVKMVTRTQFPLKLRYSISIHKSQDKIDYGIVVFRSRAFTQERKILICGIKAKNVNRLHVESFISMINRTVESRWNRYKIFIVCDENASIKDEARFNRNVYFVRYSNLLALLSLESYTRF</sequence>
<dbReference type="Proteomes" id="UP000789759">
    <property type="component" value="Unassembled WGS sequence"/>
</dbReference>
<reference evidence="1" key="1">
    <citation type="submission" date="2021-06" db="EMBL/GenBank/DDBJ databases">
        <authorList>
            <person name="Kallberg Y."/>
            <person name="Tangrot J."/>
            <person name="Rosling A."/>
        </authorList>
    </citation>
    <scope>NUCLEOTIDE SEQUENCE</scope>
    <source>
        <strain evidence="1">FL966</strain>
    </source>
</reference>